<proteinExistence type="predicted"/>
<name>A0AA41SZA2_SCICA</name>
<feature type="compositionally biased region" description="Basic and acidic residues" evidence="1">
    <location>
        <begin position="125"/>
        <end position="135"/>
    </location>
</feature>
<dbReference type="Proteomes" id="UP001166674">
    <property type="component" value="Unassembled WGS sequence"/>
</dbReference>
<keyword evidence="3" id="KW-1185">Reference proteome</keyword>
<dbReference type="AlphaFoldDB" id="A0AA41SZA2"/>
<accession>A0AA41SZA2</accession>
<evidence type="ECO:0000313" key="3">
    <source>
        <dbReference type="Proteomes" id="UP001166674"/>
    </source>
</evidence>
<evidence type="ECO:0000313" key="2">
    <source>
        <dbReference type="EMBL" id="MBZ3882643.1"/>
    </source>
</evidence>
<gene>
    <name evidence="2" type="ORF">SUZIE_169030</name>
</gene>
<sequence length="135" mass="15296">MKPRNRGMVSEFLLLGLTEDPTLQPLLFSLFLSSMFQMIIVKLEIQDENITFTEMASKSCIVSIIGGLENRPLAVVVWYHYVVICHLQDISEGQVGEEEVHGFVEGEIRADGQDDDEVSQDAEQYMDRKGLKMRG</sequence>
<reference evidence="2" key="1">
    <citation type="submission" date="2020-03" db="EMBL/GenBank/DDBJ databases">
        <title>Studies in the Genomics of Life Span.</title>
        <authorList>
            <person name="Glass D."/>
        </authorList>
    </citation>
    <scope>NUCLEOTIDE SEQUENCE</scope>
    <source>
        <strain evidence="2">SUZIE</strain>
        <tissue evidence="2">Muscle</tissue>
    </source>
</reference>
<dbReference type="EMBL" id="JAATJV010382711">
    <property type="protein sequence ID" value="MBZ3882643.1"/>
    <property type="molecule type" value="Genomic_DNA"/>
</dbReference>
<comment type="caution">
    <text evidence="2">The sequence shown here is derived from an EMBL/GenBank/DDBJ whole genome shotgun (WGS) entry which is preliminary data.</text>
</comment>
<keyword evidence="2" id="KW-0675">Receptor</keyword>
<organism evidence="2 3">
    <name type="scientific">Sciurus carolinensis</name>
    <name type="common">Eastern gray squirrel</name>
    <dbReference type="NCBI Taxonomy" id="30640"/>
    <lineage>
        <taxon>Eukaryota</taxon>
        <taxon>Metazoa</taxon>
        <taxon>Chordata</taxon>
        <taxon>Craniata</taxon>
        <taxon>Vertebrata</taxon>
        <taxon>Euteleostomi</taxon>
        <taxon>Mammalia</taxon>
        <taxon>Eutheria</taxon>
        <taxon>Euarchontoglires</taxon>
        <taxon>Glires</taxon>
        <taxon>Rodentia</taxon>
        <taxon>Sciuromorpha</taxon>
        <taxon>Sciuridae</taxon>
        <taxon>Sciurinae</taxon>
        <taxon>Sciurini</taxon>
        <taxon>Sciurus</taxon>
    </lineage>
</organism>
<protein>
    <submittedName>
        <fullName evidence="2">Olfactory receptor 7G2</fullName>
    </submittedName>
</protein>
<evidence type="ECO:0000256" key="1">
    <source>
        <dbReference type="SAM" id="MobiDB-lite"/>
    </source>
</evidence>
<feature type="region of interest" description="Disordered" evidence="1">
    <location>
        <begin position="111"/>
        <end position="135"/>
    </location>
</feature>